<evidence type="ECO:0000259" key="3">
    <source>
        <dbReference type="Pfam" id="PF13369"/>
    </source>
</evidence>
<organism evidence="4 5">
    <name type="scientific">Variovorax soli</name>
    <dbReference type="NCBI Taxonomy" id="376815"/>
    <lineage>
        <taxon>Bacteria</taxon>
        <taxon>Pseudomonadati</taxon>
        <taxon>Pseudomonadota</taxon>
        <taxon>Betaproteobacteria</taxon>
        <taxon>Burkholderiales</taxon>
        <taxon>Comamonadaceae</taxon>
        <taxon>Variovorax</taxon>
    </lineage>
</organism>
<dbReference type="SUPFAM" id="SSF54001">
    <property type="entry name" value="Cysteine proteinases"/>
    <property type="match status" value="1"/>
</dbReference>
<feature type="signal peptide" evidence="2">
    <location>
        <begin position="1"/>
        <end position="31"/>
    </location>
</feature>
<accession>A0ABU1ND96</accession>
<comment type="caution">
    <text evidence="4">The sequence shown here is derived from an EMBL/GenBank/DDBJ whole genome shotgun (WGS) entry which is preliminary data.</text>
</comment>
<proteinExistence type="inferred from homology"/>
<feature type="chain" id="PRO_5045174195" evidence="2">
    <location>
        <begin position="32"/>
        <end position="339"/>
    </location>
</feature>
<keyword evidence="2" id="KW-0732">Signal</keyword>
<dbReference type="RefSeq" id="WP_309900634.1">
    <property type="nucleotide sequence ID" value="NZ_JAVDRF010000003.1"/>
</dbReference>
<evidence type="ECO:0000313" key="5">
    <source>
        <dbReference type="Proteomes" id="UP001184230"/>
    </source>
</evidence>
<name>A0ABU1ND96_9BURK</name>
<dbReference type="InterPro" id="IPR038765">
    <property type="entry name" value="Papain-like_cys_pep_sf"/>
</dbReference>
<evidence type="ECO:0000313" key="4">
    <source>
        <dbReference type="EMBL" id="MDR6536025.1"/>
    </source>
</evidence>
<dbReference type="EMBL" id="JAVDRF010000003">
    <property type="protein sequence ID" value="MDR6536025.1"/>
    <property type="molecule type" value="Genomic_DNA"/>
</dbReference>
<gene>
    <name evidence="4" type="ORF">J2739_001795</name>
</gene>
<keyword evidence="5" id="KW-1185">Reference proteome</keyword>
<evidence type="ECO:0000256" key="1">
    <source>
        <dbReference type="ARBA" id="ARBA00007100"/>
    </source>
</evidence>
<dbReference type="InterPro" id="IPR032698">
    <property type="entry name" value="SirB1_N"/>
</dbReference>
<dbReference type="Proteomes" id="UP001184230">
    <property type="component" value="Unassembled WGS sequence"/>
</dbReference>
<comment type="similarity">
    <text evidence="1">Belongs to the UPF0162 family.</text>
</comment>
<sequence>MNLATGRVIVARVMLASMAMVTCMQATPVHAQRVDPDVRALRAIIEKPETEIDLARAKLTIDRIIDPAVDIEGTLAKLDAMAATVKALAGPRAKSSEITRVLRSYLYDAGPWNNQQPFRYDLEGDPLGHSISGKLLATYLRTRKGNCVSMPTLFVLLAQKLGLEATFAASPGHVFVKYRDETGRWYNLETTSGGYPRKDESYQRDTPMTPQALKNGIYLRPLSRKESVAAVMIGVLLDHYTNTGRPERVIAIADVALEHYPSDINAMLRKGYAYYLLLRDFRKKYPRPSDAPIEGRLLFQALELNNRLWYEKAEALGWREPDAGADARYQEIVKAAKPN</sequence>
<protein>
    <submittedName>
        <fullName evidence="4">Regulator of sirC expression with transglutaminase-like and TPR domain</fullName>
    </submittedName>
</protein>
<evidence type="ECO:0000256" key="2">
    <source>
        <dbReference type="SAM" id="SignalP"/>
    </source>
</evidence>
<feature type="domain" description="Protein SirB1 N-terminal" evidence="3">
    <location>
        <begin position="75"/>
        <end position="192"/>
    </location>
</feature>
<dbReference type="Pfam" id="PF13369">
    <property type="entry name" value="Transglut_core2"/>
    <property type="match status" value="1"/>
</dbReference>
<reference evidence="4 5" key="1">
    <citation type="submission" date="2023-07" db="EMBL/GenBank/DDBJ databases">
        <title>Sorghum-associated microbial communities from plants grown in Nebraska, USA.</title>
        <authorList>
            <person name="Schachtman D."/>
        </authorList>
    </citation>
    <scope>NUCLEOTIDE SEQUENCE [LARGE SCALE GENOMIC DNA]</scope>
    <source>
        <strain evidence="4 5">DS1781</strain>
    </source>
</reference>